<feature type="transmembrane region" description="Helical" evidence="7">
    <location>
        <begin position="487"/>
        <end position="504"/>
    </location>
</feature>
<keyword evidence="2" id="KW-1003">Cell membrane</keyword>
<feature type="region of interest" description="Disordered" evidence="6">
    <location>
        <begin position="1"/>
        <end position="26"/>
    </location>
</feature>
<organism evidence="8 9">
    <name type="scientific">Candidatus Enterococcus lemimoniae</name>
    <dbReference type="NCBI Taxonomy" id="1834167"/>
    <lineage>
        <taxon>Bacteria</taxon>
        <taxon>Bacillati</taxon>
        <taxon>Bacillota</taxon>
        <taxon>Bacilli</taxon>
        <taxon>Lactobacillales</taxon>
        <taxon>Enterococcaceae</taxon>
        <taxon>Enterococcus</taxon>
    </lineage>
</organism>
<evidence type="ECO:0000256" key="3">
    <source>
        <dbReference type="ARBA" id="ARBA00022692"/>
    </source>
</evidence>
<feature type="transmembrane region" description="Helical" evidence="7">
    <location>
        <begin position="33"/>
        <end position="54"/>
    </location>
</feature>
<evidence type="ECO:0000256" key="5">
    <source>
        <dbReference type="ARBA" id="ARBA00023136"/>
    </source>
</evidence>
<protein>
    <submittedName>
        <fullName evidence="8">C4-dicarboxylate transporter</fullName>
    </submittedName>
</protein>
<feature type="transmembrane region" description="Helical" evidence="7">
    <location>
        <begin position="421"/>
        <end position="438"/>
    </location>
</feature>
<feature type="transmembrane region" description="Helical" evidence="7">
    <location>
        <begin position="318"/>
        <end position="343"/>
    </location>
</feature>
<dbReference type="Pfam" id="PF03606">
    <property type="entry name" value="DcuC"/>
    <property type="match status" value="1"/>
</dbReference>
<sequence>MLKRMEKTGKEKYGSHTEKRIEKTKKQRQKKSLSSFSILFIIIIALTIVSWFIAGERFTPTIPSGGTKAVDHVVGAKISDLVMSPFNGFKDAIEICVFILVLGGFLNILTKTGALEAGIQHVVRKLKGNELIIIPILMVLFSIGGSTYGMAEETLPFYALITATMVAAGFDTLVAVGTVLLGAGSGVIGSTVNPFATGVAMDALKSINIQPNTGVILIIGLILWFTTTLFSIFYMMKYAKKVKADKGSTLLSLQEQKDMEVYFGQDENKELPFTQKHKLILSIFSFGFLVMVVSLIPWESFGVHIFNGWTAFLTGTSFGHWYFGDLAMWFFLMSLVIAVVYGLSEKQTITTFIDGVKDILSVVLIIVVARGASILMATTHLDLFILDKSASALQGLSPILFVIGAYILYLLLSFLIPSTSVLAYVSIPVMGGLAHNIGLSPDVIVMIFTAGCDLINLITPTSGVVMGGLEISKIDYSTWTKFMLKPIIIISLMNLLVLIGAMLML</sequence>
<evidence type="ECO:0000256" key="4">
    <source>
        <dbReference type="ARBA" id="ARBA00022989"/>
    </source>
</evidence>
<evidence type="ECO:0000313" key="8">
    <source>
        <dbReference type="EMBL" id="WYJ85751.1"/>
    </source>
</evidence>
<feature type="transmembrane region" description="Helical" evidence="7">
    <location>
        <begin position="279"/>
        <end position="298"/>
    </location>
</feature>
<keyword evidence="4 7" id="KW-1133">Transmembrane helix</keyword>
<reference evidence="9" key="1">
    <citation type="submission" date="2017-05" db="EMBL/GenBank/DDBJ databases">
        <title>The Genome Sequence of EEnterococcus faecalis 9F2_4866.</title>
        <authorList>
            <consortium name="The Broad Institute Genomics Platform"/>
            <consortium name="The Broad Institute Genomic Center for Infectious Diseases"/>
            <person name="Earl A."/>
            <person name="Manson A."/>
            <person name="Schwartman J."/>
            <person name="Gilmore M."/>
            <person name="Abouelleil A."/>
            <person name="Cao P."/>
            <person name="Chapman S."/>
            <person name="Cusick C."/>
            <person name="Shea T."/>
            <person name="Young S."/>
            <person name="Neafsey D."/>
            <person name="Nusbaum C."/>
            <person name="Birren B."/>
        </authorList>
    </citation>
    <scope>NUCLEOTIDE SEQUENCE [LARGE SCALE GENOMIC DNA]</scope>
    <source>
        <strain evidence="9">12C11_DIV0727</strain>
    </source>
</reference>
<evidence type="ECO:0000256" key="1">
    <source>
        <dbReference type="ARBA" id="ARBA00004651"/>
    </source>
</evidence>
<evidence type="ECO:0000256" key="7">
    <source>
        <dbReference type="SAM" id="Phobius"/>
    </source>
</evidence>
<keyword evidence="3 7" id="KW-0812">Transmembrane</keyword>
<dbReference type="EMBL" id="CP147248">
    <property type="protein sequence ID" value="WYJ85751.1"/>
    <property type="molecule type" value="Genomic_DNA"/>
</dbReference>
<keyword evidence="5 7" id="KW-0472">Membrane</keyword>
<accession>A0ABZ2T324</accession>
<feature type="transmembrane region" description="Helical" evidence="7">
    <location>
        <begin position="216"/>
        <end position="236"/>
    </location>
</feature>
<name>A0ABZ2T324_9ENTE</name>
<dbReference type="Proteomes" id="UP000195080">
    <property type="component" value="Chromosome"/>
</dbReference>
<feature type="transmembrane region" description="Helical" evidence="7">
    <location>
        <begin position="157"/>
        <end position="180"/>
    </location>
</feature>
<feature type="compositionally biased region" description="Basic and acidic residues" evidence="6">
    <location>
        <begin position="1"/>
        <end position="21"/>
    </location>
</feature>
<dbReference type="InterPro" id="IPR051679">
    <property type="entry name" value="DASS-Related_Transporters"/>
</dbReference>
<dbReference type="InterPro" id="IPR018385">
    <property type="entry name" value="C4_dicarb_anaerob_car-like"/>
</dbReference>
<dbReference type="PANTHER" id="PTHR43652">
    <property type="entry name" value="BASIC AMINO ACID ANTIPORTER YFCC-RELATED"/>
    <property type="match status" value="1"/>
</dbReference>
<feature type="transmembrane region" description="Helical" evidence="7">
    <location>
        <begin position="355"/>
        <end position="376"/>
    </location>
</feature>
<comment type="subcellular location">
    <subcellularLocation>
        <location evidence="1">Cell membrane</location>
        <topology evidence="1">Multi-pass membrane protein</topology>
    </subcellularLocation>
</comment>
<feature type="transmembrane region" description="Helical" evidence="7">
    <location>
        <begin position="131"/>
        <end position="151"/>
    </location>
</feature>
<dbReference type="PANTHER" id="PTHR43652:SF6">
    <property type="entry name" value="ARGININE REPRESSOR"/>
    <property type="match status" value="1"/>
</dbReference>
<evidence type="ECO:0000256" key="6">
    <source>
        <dbReference type="SAM" id="MobiDB-lite"/>
    </source>
</evidence>
<evidence type="ECO:0000256" key="2">
    <source>
        <dbReference type="ARBA" id="ARBA00022475"/>
    </source>
</evidence>
<proteinExistence type="predicted"/>
<keyword evidence="9" id="KW-1185">Reference proteome</keyword>
<feature type="transmembrane region" description="Helical" evidence="7">
    <location>
        <begin position="396"/>
        <end position="416"/>
    </location>
</feature>
<evidence type="ECO:0000313" key="9">
    <source>
        <dbReference type="Proteomes" id="UP000195080"/>
    </source>
</evidence>
<feature type="transmembrane region" description="Helical" evidence="7">
    <location>
        <begin position="444"/>
        <end position="466"/>
    </location>
</feature>
<feature type="transmembrane region" description="Helical" evidence="7">
    <location>
        <begin position="187"/>
        <end position="204"/>
    </location>
</feature>
<gene>
    <name evidence="8" type="ORF">A5866_000828</name>
</gene>
<feature type="transmembrane region" description="Helical" evidence="7">
    <location>
        <begin position="92"/>
        <end position="110"/>
    </location>
</feature>